<proteinExistence type="predicted"/>
<dbReference type="AlphaFoldDB" id="A0A8T6ZE86"/>
<dbReference type="RefSeq" id="WP_052148296.1">
    <property type="nucleotide sequence ID" value="NZ_CADFGF010000010.1"/>
</dbReference>
<evidence type="ECO:0000313" key="3">
    <source>
        <dbReference type="Proteomes" id="UP000030460"/>
    </source>
</evidence>
<accession>A0A8T6ZE86</accession>
<protein>
    <recommendedName>
        <fullName evidence="4">Lipoprotein</fullName>
    </recommendedName>
</protein>
<gene>
    <name evidence="2" type="ORF">NH14_017830</name>
</gene>
<name>A0A8T6ZE86_9BURK</name>
<keyword evidence="3" id="KW-1185">Reference proteome</keyword>
<sequence length="116" mass="12363">MTTVGSSSAPAMLAYRFRRSSLRAVLPLAALCAVLVGCASATGVTSADQQGTLTVSARATGGRLAWARAHKRALAEANEYCESRGMQTSFATERTQGFQAFEQQTSVVRFECNPKL</sequence>
<comment type="caution">
    <text evidence="2">The sequence shown here is derived from an EMBL/GenBank/DDBJ whole genome shotgun (WGS) entry which is preliminary data.</text>
</comment>
<keyword evidence="1" id="KW-0732">Signal</keyword>
<dbReference type="OrthoDB" id="9113839at2"/>
<feature type="signal peptide" evidence="1">
    <location>
        <begin position="1"/>
        <end position="41"/>
    </location>
</feature>
<dbReference type="EMBL" id="JTDB02000004">
    <property type="protein sequence ID" value="NLP62995.1"/>
    <property type="molecule type" value="Genomic_DNA"/>
</dbReference>
<evidence type="ECO:0000313" key="2">
    <source>
        <dbReference type="EMBL" id="NLP62995.1"/>
    </source>
</evidence>
<reference evidence="2" key="2">
    <citation type="submission" date="2020-04" db="EMBL/GenBank/DDBJ databases">
        <authorList>
            <person name="Alexandrino P."/>
            <person name="Mendonca T."/>
            <person name="Guaman L."/>
            <person name="Cherix J."/>
            <person name="Lozano-Sakalauskas G."/>
            <person name="Fujita A."/>
            <person name="Filho E.R."/>
            <person name="Long P."/>
            <person name="Padilla G."/>
            <person name="Taciro M.K."/>
            <person name="Gomez J.G."/>
            <person name="Silva L.F."/>
            <person name="Torres M."/>
        </authorList>
    </citation>
    <scope>NUCLEOTIDE SEQUENCE</scope>
    <source>
        <strain evidence="2">LMG 19450</strain>
    </source>
</reference>
<evidence type="ECO:0008006" key="4">
    <source>
        <dbReference type="Google" id="ProtNLM"/>
    </source>
</evidence>
<reference evidence="2" key="1">
    <citation type="journal article" date="2015" name="Genome Announc.">
        <title>Draft Genome Sequence of the Polyhydroxyalkanoate-Producing Bacterium Burkholderia sacchari LMG 19450 Isolated from Brazilian Sugarcane Plantation Soil.</title>
        <authorList>
            <person name="Alexandrino P.M."/>
            <person name="Mendonca T.T."/>
            <person name="Guaman Bautista L.P."/>
            <person name="Cherix J."/>
            <person name="Lozano-Sakalauskas G.C."/>
            <person name="Fujita A."/>
            <person name="Ramos Filho E."/>
            <person name="Long P."/>
            <person name="Padilla G."/>
            <person name="Taciro M.K."/>
            <person name="Gomez J.G."/>
            <person name="Silva L.F."/>
        </authorList>
    </citation>
    <scope>NUCLEOTIDE SEQUENCE</scope>
    <source>
        <strain evidence="2">LMG 19450</strain>
    </source>
</reference>
<organism evidence="2 3">
    <name type="scientific">Paraburkholderia sacchari</name>
    <dbReference type="NCBI Taxonomy" id="159450"/>
    <lineage>
        <taxon>Bacteria</taxon>
        <taxon>Pseudomonadati</taxon>
        <taxon>Pseudomonadota</taxon>
        <taxon>Betaproteobacteria</taxon>
        <taxon>Burkholderiales</taxon>
        <taxon>Burkholderiaceae</taxon>
        <taxon>Paraburkholderia</taxon>
    </lineage>
</organism>
<dbReference type="Proteomes" id="UP000030460">
    <property type="component" value="Unassembled WGS sequence"/>
</dbReference>
<evidence type="ECO:0000256" key="1">
    <source>
        <dbReference type="SAM" id="SignalP"/>
    </source>
</evidence>
<feature type="chain" id="PRO_5035811762" description="Lipoprotein" evidence="1">
    <location>
        <begin position="42"/>
        <end position="116"/>
    </location>
</feature>